<keyword evidence="2" id="KW-0378">Hydrolase</keyword>
<evidence type="ECO:0000259" key="5">
    <source>
        <dbReference type="SMART" id="SM00642"/>
    </source>
</evidence>
<evidence type="ECO:0000256" key="4">
    <source>
        <dbReference type="SAM" id="MobiDB-lite"/>
    </source>
</evidence>
<sequence length="514" mass="57809">MAELRDDPRWWTEAVVYQIYPRSFRDGNGDGIGDLPGIIEGLDHVAELGVDAIWLSPIYRSPMADFGYDVADHTDVDPVFGTLDDADRLIARAHELGLRVLLDWVPNHTSDQHPWFQASRSSRDDPRRDWYVWRDPAPDGGPPNNWISAFKGVPAWTLDEATGQYYLHSFLAEQPDLNWSNPEVEAAMHDTLRFWLDRGVDGFRADVVHLIGKGEELADLPERKASNLVVSIDEPFTHELLRRIRALLDSYPQHPMMVGEVYLLKPGQTVGYLGDDDELHLTFDFRTLHTAWDAGALRSVITTVQSEFAPPLWPTWVLSNHDRPRHRSRYGSLERARAAAVLTATVRGTPFIYAGEELGLEDAEIPADRVVDPDGRDGERAPIPWTTEPDHGWGPDPWLPFPPDSGDLSVEAQVADPRSTLHLYRELLGLRRAEATLRRGTMHVLGPDPERPEVLELHRQLEGETIAVAVNLGEGPVTIERPGTLLASSRPERERDVDFDGHLDVDEAVVVRTT</sequence>
<dbReference type="Gene3D" id="3.20.20.80">
    <property type="entry name" value="Glycosidases"/>
    <property type="match status" value="1"/>
</dbReference>
<evidence type="ECO:0000256" key="2">
    <source>
        <dbReference type="ARBA" id="ARBA00022801"/>
    </source>
</evidence>
<dbReference type="SMART" id="SM00642">
    <property type="entry name" value="Aamy"/>
    <property type="match status" value="1"/>
</dbReference>
<dbReference type="RefSeq" id="WP_153759094.1">
    <property type="nucleotide sequence ID" value="NZ_CP045851.1"/>
</dbReference>
<feature type="region of interest" description="Disordered" evidence="4">
    <location>
        <begin position="369"/>
        <end position="396"/>
    </location>
</feature>
<accession>A0A5Q2RKP0</accession>
<dbReference type="Gene3D" id="3.90.400.10">
    <property type="entry name" value="Oligo-1,6-glucosidase, Domain 2"/>
    <property type="match status" value="1"/>
</dbReference>
<dbReference type="AlphaFoldDB" id="A0A5Q2RKP0"/>
<reference evidence="6 7" key="1">
    <citation type="submission" date="2019-11" db="EMBL/GenBank/DDBJ databases">
        <authorList>
            <person name="He Y."/>
        </authorList>
    </citation>
    <scope>NUCLEOTIDE SEQUENCE [LARGE SCALE GENOMIC DNA]</scope>
    <source>
        <strain evidence="6 7">SCSIO 58843</strain>
    </source>
</reference>
<feature type="domain" description="Glycosyl hydrolase family 13 catalytic" evidence="5">
    <location>
        <begin position="18"/>
        <end position="380"/>
    </location>
</feature>
<dbReference type="GO" id="GO:0009313">
    <property type="term" value="P:oligosaccharide catabolic process"/>
    <property type="evidence" value="ECO:0007669"/>
    <property type="project" value="TreeGrafter"/>
</dbReference>
<dbReference type="SUPFAM" id="SSF51445">
    <property type="entry name" value="(Trans)glycosidases"/>
    <property type="match status" value="1"/>
</dbReference>
<dbReference type="InterPro" id="IPR017853">
    <property type="entry name" value="GH"/>
</dbReference>
<dbReference type="FunFam" id="3.90.400.10:FF:000002">
    <property type="entry name" value="Sucrose isomerase"/>
    <property type="match status" value="1"/>
</dbReference>
<dbReference type="EMBL" id="CP045851">
    <property type="protein sequence ID" value="QGG94986.1"/>
    <property type="molecule type" value="Genomic_DNA"/>
</dbReference>
<dbReference type="InterPro" id="IPR045857">
    <property type="entry name" value="O16G_dom_2"/>
</dbReference>
<dbReference type="KEGG" id="atq:GH723_07620"/>
<dbReference type="Proteomes" id="UP000334019">
    <property type="component" value="Chromosome"/>
</dbReference>
<dbReference type="GO" id="GO:0004556">
    <property type="term" value="F:alpha-amylase activity"/>
    <property type="evidence" value="ECO:0007669"/>
    <property type="project" value="TreeGrafter"/>
</dbReference>
<evidence type="ECO:0000313" key="6">
    <source>
        <dbReference type="EMBL" id="QGG94986.1"/>
    </source>
</evidence>
<evidence type="ECO:0000313" key="7">
    <source>
        <dbReference type="Proteomes" id="UP000334019"/>
    </source>
</evidence>
<name>A0A5Q2RKP0_9ACTN</name>
<organism evidence="6 7">
    <name type="scientific">Actinomarinicola tropica</name>
    <dbReference type="NCBI Taxonomy" id="2789776"/>
    <lineage>
        <taxon>Bacteria</taxon>
        <taxon>Bacillati</taxon>
        <taxon>Actinomycetota</taxon>
        <taxon>Acidimicrobiia</taxon>
        <taxon>Acidimicrobiales</taxon>
        <taxon>Iamiaceae</taxon>
        <taxon>Actinomarinicola</taxon>
    </lineage>
</organism>
<dbReference type="PANTHER" id="PTHR10357">
    <property type="entry name" value="ALPHA-AMYLASE FAMILY MEMBER"/>
    <property type="match status" value="1"/>
</dbReference>
<dbReference type="InterPro" id="IPR006047">
    <property type="entry name" value="GH13_cat_dom"/>
</dbReference>
<evidence type="ECO:0000256" key="3">
    <source>
        <dbReference type="ARBA" id="ARBA00023295"/>
    </source>
</evidence>
<dbReference type="Pfam" id="PF00128">
    <property type="entry name" value="Alpha-amylase"/>
    <property type="match status" value="1"/>
</dbReference>
<dbReference type="PANTHER" id="PTHR10357:SF179">
    <property type="entry name" value="NEUTRAL AND BASIC AMINO ACID TRANSPORT PROTEIN RBAT"/>
    <property type="match status" value="1"/>
</dbReference>
<gene>
    <name evidence="6" type="ORF">GH723_07620</name>
</gene>
<proteinExistence type="inferred from homology"/>
<comment type="similarity">
    <text evidence="1">Belongs to the glycosyl hydrolase 13 family.</text>
</comment>
<evidence type="ECO:0000256" key="1">
    <source>
        <dbReference type="ARBA" id="ARBA00008061"/>
    </source>
</evidence>
<keyword evidence="7" id="KW-1185">Reference proteome</keyword>
<feature type="compositionally biased region" description="Basic and acidic residues" evidence="4">
    <location>
        <begin position="369"/>
        <end position="380"/>
    </location>
</feature>
<keyword evidence="3" id="KW-0326">Glycosidase</keyword>
<protein>
    <submittedName>
        <fullName evidence="6">DUF3459 domain-containing protein</fullName>
    </submittedName>
</protein>